<keyword evidence="1 5" id="KW-0378">Hydrolase</keyword>
<dbReference type="CDD" id="cd02857">
    <property type="entry name" value="E_set_CDase_PDE_N"/>
    <property type="match status" value="1"/>
</dbReference>
<dbReference type="SUPFAM" id="SSF81296">
    <property type="entry name" value="E set domains"/>
    <property type="match status" value="1"/>
</dbReference>
<dbReference type="Proteomes" id="UP001164790">
    <property type="component" value="Chromosome"/>
</dbReference>
<dbReference type="Proteomes" id="UP000290475">
    <property type="component" value="Unassembled WGS sequence"/>
</dbReference>
<evidence type="ECO:0000259" key="3">
    <source>
        <dbReference type="SMART" id="SM00642"/>
    </source>
</evidence>
<evidence type="ECO:0000313" key="6">
    <source>
        <dbReference type="Proteomes" id="UP000290475"/>
    </source>
</evidence>
<evidence type="ECO:0000313" key="4">
    <source>
        <dbReference type="EMBL" id="RXT19043.1"/>
    </source>
</evidence>
<dbReference type="Gene3D" id="2.60.40.10">
    <property type="entry name" value="Immunoglobulins"/>
    <property type="match status" value="1"/>
</dbReference>
<accession>A0A4Q1TL64</accession>
<dbReference type="SMART" id="SM00642">
    <property type="entry name" value="Aamy"/>
    <property type="match status" value="1"/>
</dbReference>
<evidence type="ECO:0000256" key="1">
    <source>
        <dbReference type="ARBA" id="ARBA00022801"/>
    </source>
</evidence>
<dbReference type="Gene3D" id="3.20.20.80">
    <property type="entry name" value="Glycosidases"/>
    <property type="match status" value="1"/>
</dbReference>
<dbReference type="GO" id="GO:0005975">
    <property type="term" value="P:carbohydrate metabolic process"/>
    <property type="evidence" value="ECO:0007669"/>
    <property type="project" value="InterPro"/>
</dbReference>
<keyword evidence="2 4" id="KW-0326">Glycosidase</keyword>
<reference evidence="5" key="2">
    <citation type="submission" date="2022-10" db="EMBL/GenBank/DDBJ databases">
        <title>Comparative genomic analysis and in-vitro probiotic properties of the potential probiotic L. chiayiensis AACE 3.</title>
        <authorList>
            <person name="Kang X."/>
        </authorList>
    </citation>
    <scope>NUCLEOTIDE SEQUENCE</scope>
    <source>
        <strain evidence="5">AACE 3</strain>
    </source>
</reference>
<dbReference type="EMBL" id="MSSM01000035">
    <property type="protein sequence ID" value="RXT19043.1"/>
    <property type="molecule type" value="Genomic_DNA"/>
</dbReference>
<dbReference type="CDD" id="cd11338">
    <property type="entry name" value="AmyAc_CMD"/>
    <property type="match status" value="1"/>
</dbReference>
<dbReference type="RefSeq" id="WP_129302707.1">
    <property type="nucleotide sequence ID" value="NZ_CP107523.1"/>
</dbReference>
<evidence type="ECO:0000313" key="5">
    <source>
        <dbReference type="EMBL" id="UYN57323.1"/>
    </source>
</evidence>
<dbReference type="InterPro" id="IPR014756">
    <property type="entry name" value="Ig_E-set"/>
</dbReference>
<dbReference type="InterPro" id="IPR045857">
    <property type="entry name" value="O16G_dom_2"/>
</dbReference>
<feature type="domain" description="Glycosyl hydrolase family 13 catalytic" evidence="3">
    <location>
        <begin position="147"/>
        <end position="511"/>
    </location>
</feature>
<dbReference type="InterPro" id="IPR004185">
    <property type="entry name" value="Glyco_hydro_13_lg-like_dom"/>
</dbReference>
<dbReference type="EMBL" id="CP107523">
    <property type="protein sequence ID" value="UYN57323.1"/>
    <property type="molecule type" value="Genomic_DNA"/>
</dbReference>
<evidence type="ECO:0000313" key="7">
    <source>
        <dbReference type="Proteomes" id="UP001164790"/>
    </source>
</evidence>
<dbReference type="PANTHER" id="PTHR10357:SF210">
    <property type="entry name" value="MALTODEXTRIN GLUCOSIDASE"/>
    <property type="match status" value="1"/>
</dbReference>
<name>A0A4Q1TL64_9LACO</name>
<dbReference type="Gene3D" id="3.90.400.10">
    <property type="entry name" value="Oligo-1,6-glucosidase, Domain 2"/>
    <property type="match status" value="1"/>
</dbReference>
<reference evidence="4 6" key="1">
    <citation type="submission" date="2017-01" db="EMBL/GenBank/DDBJ databases">
        <title>Lactobacillus chiayiensis sp. nov., a lactic acid bacterium isolated from compost.</title>
        <authorList>
            <person name="Huang C.-H."/>
        </authorList>
    </citation>
    <scope>NUCLEOTIDE SEQUENCE [LARGE SCALE GENOMIC DNA]</scope>
    <source>
        <strain evidence="6">chh01</strain>
        <strain evidence="4">Chh01</strain>
    </source>
</reference>
<dbReference type="InterPro" id="IPR017853">
    <property type="entry name" value="GH"/>
</dbReference>
<dbReference type="InterPro" id="IPR006047">
    <property type="entry name" value="GH13_cat_dom"/>
</dbReference>
<proteinExistence type="predicted"/>
<dbReference type="AlphaFoldDB" id="A0A4Q1TL64"/>
<dbReference type="SUPFAM" id="SSF51445">
    <property type="entry name" value="(Trans)glycosidases"/>
    <property type="match status" value="1"/>
</dbReference>
<dbReference type="GO" id="GO:0004553">
    <property type="term" value="F:hydrolase activity, hydrolyzing O-glycosyl compounds"/>
    <property type="evidence" value="ECO:0007669"/>
    <property type="project" value="InterPro"/>
</dbReference>
<organism evidence="4 6">
    <name type="scientific">Lacticaseibacillus chiayiensis</name>
    <dbReference type="NCBI Taxonomy" id="2100821"/>
    <lineage>
        <taxon>Bacteria</taxon>
        <taxon>Bacillati</taxon>
        <taxon>Bacillota</taxon>
        <taxon>Bacilli</taxon>
        <taxon>Lactobacillales</taxon>
        <taxon>Lactobacillaceae</taxon>
        <taxon>Lacticaseibacillus</taxon>
    </lineage>
</organism>
<dbReference type="Pfam" id="PF02903">
    <property type="entry name" value="Alpha-amylase_N"/>
    <property type="match status" value="1"/>
</dbReference>
<sequence length="581" mass="66634">MNLAALAHRPESEDSFLYTDKTLHLRFHTARQDVAKVTVLYGDPYWRIPDASGADQLVYQCQAMTLLGTGQVLDHWGVTLEAPYRRLQYLFEVTGLDGTVWLYGDRGLRKNTTEERHEAENYFRMPYFQEIDRVKTPDWVKTTVWYQIFPERFANGDLSNDPVGTKPWRPTDHPGREDFYGGDLQGVLDHLDDLQALGINGLYFCPIFTASSNHKYDTIDYLNVDPAFGDKALLAKLIHAAHQRGMRVMLDAVFNHMGYGSLQWQDVLRNGKKSRFASWFHLYQTPLTPFHNPLKGEGQPQYDTFAFEEKMPKLNTANPEVQDYLLMVASYWIKTFDIDAWRLDVANEVDHHFWKRFYQTVTAIKPDFYVLGEVWHRSQAWLNGDEFSGTMNYPFTQQVEDHFFKRRRAAAEMVALLTDQLMLYRDQTNQVMLNMLDSHDTPRILTVAHGDEDLALQALAFTWMQTGSPCLYYGTEMGMSGGADPDNRKPMDWSNLGSPIWKRVAALVHFRRKYAATLGFGTTRLSVTDAGLIKVVRQGRETLTAYFNTTDRAVTVKGDAVFVQGFRNGQLAPKGFMVVVG</sequence>
<evidence type="ECO:0000256" key="2">
    <source>
        <dbReference type="ARBA" id="ARBA00023295"/>
    </source>
</evidence>
<gene>
    <name evidence="4" type="ORF">BVJ53_12545</name>
    <name evidence="5" type="ORF">OFW50_04440</name>
</gene>
<dbReference type="PANTHER" id="PTHR10357">
    <property type="entry name" value="ALPHA-AMYLASE FAMILY MEMBER"/>
    <property type="match status" value="1"/>
</dbReference>
<dbReference type="InterPro" id="IPR013783">
    <property type="entry name" value="Ig-like_fold"/>
</dbReference>
<dbReference type="Pfam" id="PF00128">
    <property type="entry name" value="Alpha-amylase"/>
    <property type="match status" value="1"/>
</dbReference>
<protein>
    <submittedName>
        <fullName evidence="4">Alpha-glycosidase</fullName>
    </submittedName>
    <submittedName>
        <fullName evidence="5">Glycoside hydrolase family 13 protein</fullName>
    </submittedName>
</protein>
<keyword evidence="7" id="KW-1185">Reference proteome</keyword>